<dbReference type="OrthoDB" id="9803333at2"/>
<comment type="similarity">
    <text evidence="1">Belongs to the short-chain dehydrogenases/reductases (SDR) family.</text>
</comment>
<dbReference type="PRINTS" id="PR00080">
    <property type="entry name" value="SDRFAMILY"/>
</dbReference>
<evidence type="ECO:0000259" key="3">
    <source>
        <dbReference type="SMART" id="SM00822"/>
    </source>
</evidence>
<dbReference type="PANTHER" id="PTHR43008:SF4">
    <property type="entry name" value="CHAIN DEHYDROGENASE, PUTATIVE (AFU_ORTHOLOGUE AFUA_4G08710)-RELATED"/>
    <property type="match status" value="1"/>
</dbReference>
<dbReference type="SMART" id="SM00822">
    <property type="entry name" value="PKS_KR"/>
    <property type="match status" value="1"/>
</dbReference>
<dbReference type="InterPro" id="IPR002347">
    <property type="entry name" value="SDR_fam"/>
</dbReference>
<feature type="domain" description="Ketoreductase" evidence="3">
    <location>
        <begin position="8"/>
        <end position="187"/>
    </location>
</feature>
<dbReference type="InterPro" id="IPR036291">
    <property type="entry name" value="NAD(P)-bd_dom_sf"/>
</dbReference>
<dbReference type="Proteomes" id="UP000243778">
    <property type="component" value="Unassembled WGS sequence"/>
</dbReference>
<dbReference type="PANTHER" id="PTHR43008">
    <property type="entry name" value="BENZIL REDUCTASE"/>
    <property type="match status" value="1"/>
</dbReference>
<keyword evidence="5" id="KW-1185">Reference proteome</keyword>
<evidence type="ECO:0000313" key="4">
    <source>
        <dbReference type="EMBL" id="SDX93620.1"/>
    </source>
</evidence>
<reference evidence="5" key="1">
    <citation type="submission" date="2016-10" db="EMBL/GenBank/DDBJ databases">
        <authorList>
            <person name="Varghese N."/>
            <person name="Submissions S."/>
        </authorList>
    </citation>
    <scope>NUCLEOTIDE SEQUENCE [LARGE SCALE GENOMIC DNA]</scope>
    <source>
        <strain evidence="5">NRRL B-59562</strain>
    </source>
</reference>
<dbReference type="SUPFAM" id="SSF51735">
    <property type="entry name" value="NAD(P)-binding Rossmann-fold domains"/>
    <property type="match status" value="1"/>
</dbReference>
<dbReference type="FunFam" id="3.40.50.720:FF:000084">
    <property type="entry name" value="Short-chain dehydrogenase reductase"/>
    <property type="match status" value="1"/>
</dbReference>
<evidence type="ECO:0000256" key="1">
    <source>
        <dbReference type="ARBA" id="ARBA00006484"/>
    </source>
</evidence>
<organism evidence="4 5">
    <name type="scientific">Pseudomonas kuykendallii</name>
    <dbReference type="NCBI Taxonomy" id="1007099"/>
    <lineage>
        <taxon>Bacteria</taxon>
        <taxon>Pseudomonadati</taxon>
        <taxon>Pseudomonadota</taxon>
        <taxon>Gammaproteobacteria</taxon>
        <taxon>Pseudomonadales</taxon>
        <taxon>Pseudomonadaceae</taxon>
        <taxon>Pseudomonas</taxon>
    </lineage>
</organism>
<dbReference type="CDD" id="cd05233">
    <property type="entry name" value="SDR_c"/>
    <property type="match status" value="1"/>
</dbReference>
<dbReference type="RefSeq" id="WP_090231549.1">
    <property type="nucleotide sequence ID" value="NZ_FNNU01000008.1"/>
</dbReference>
<name>A0A1H3FRR8_9PSED</name>
<keyword evidence="2" id="KW-0560">Oxidoreductase</keyword>
<dbReference type="Pfam" id="PF13561">
    <property type="entry name" value="adh_short_C2"/>
    <property type="match status" value="1"/>
</dbReference>
<dbReference type="GO" id="GO:0050664">
    <property type="term" value="F:oxidoreductase activity, acting on NAD(P)H, oxygen as acceptor"/>
    <property type="evidence" value="ECO:0007669"/>
    <property type="project" value="TreeGrafter"/>
</dbReference>
<accession>A0A1H3FRR8</accession>
<dbReference type="EMBL" id="FNNU01000008">
    <property type="protein sequence ID" value="SDX93620.1"/>
    <property type="molecule type" value="Genomic_DNA"/>
</dbReference>
<evidence type="ECO:0000313" key="5">
    <source>
        <dbReference type="Proteomes" id="UP000243778"/>
    </source>
</evidence>
<dbReference type="Gene3D" id="3.40.50.720">
    <property type="entry name" value="NAD(P)-binding Rossmann-like Domain"/>
    <property type="match status" value="1"/>
</dbReference>
<dbReference type="STRING" id="1007099.SAMN05216287_4146"/>
<protein>
    <submittedName>
        <fullName evidence="4">NAD(P)-dependent dehydrogenase, short-chain alcohol dehydrogenase family</fullName>
    </submittedName>
</protein>
<evidence type="ECO:0000256" key="2">
    <source>
        <dbReference type="ARBA" id="ARBA00023002"/>
    </source>
</evidence>
<gene>
    <name evidence="4" type="ORF">SAMN05216287_4146</name>
</gene>
<dbReference type="InterPro" id="IPR020904">
    <property type="entry name" value="Sc_DH/Rdtase_CS"/>
</dbReference>
<dbReference type="AlphaFoldDB" id="A0A1H3FRR8"/>
<dbReference type="PROSITE" id="PS00061">
    <property type="entry name" value="ADH_SHORT"/>
    <property type="match status" value="1"/>
</dbReference>
<dbReference type="InterPro" id="IPR057326">
    <property type="entry name" value="KR_dom"/>
</dbReference>
<sequence length="252" mass="26668">MSGRFFNQVAVVTGGSTGIGFAIAQALLAEGAKRVYLTGRSAASLDNAVATLGERAVAVVSDVSRQADLDALKTLVQQRDGQLDMVFANAGICEKNPVGETSEASYYTMFDINVKGVFFTVQTLLPLLKDGAAIVLTASICSSNGMEGLSLYNASKAAVRSFARTWANELKGRKIRSNVLSPGFTRTPLMDNGLKMDETQIQALTEHVSAIVPLGYMASPDEIATSALFLASNDARYVNGVELMVDGGLSQI</sequence>
<dbReference type="PRINTS" id="PR00081">
    <property type="entry name" value="GDHRDH"/>
</dbReference>
<proteinExistence type="inferred from homology"/>